<comment type="caution">
    <text evidence="1">The sequence shown here is derived from an EMBL/GenBank/DDBJ whole genome shotgun (WGS) entry which is preliminary data.</text>
</comment>
<dbReference type="RefSeq" id="WP_043746867.1">
    <property type="nucleotide sequence ID" value="NZ_AQQX01000002.1"/>
</dbReference>
<keyword evidence="1" id="KW-0378">Hydrolase</keyword>
<dbReference type="OrthoDB" id="9802050at2"/>
<dbReference type="Proteomes" id="UP000030004">
    <property type="component" value="Unassembled WGS sequence"/>
</dbReference>
<sequence>MNMTSYTLHLPARRTTPVVFASPHSGRDYDPAFLHKSILDPHTIRSSEDAFVDQLFSAAPSFGAPLLAATTPRAYVDLNRAADELDPSVVEGVRRGAHNPRVASGLGVIPRVVSNGRAIYRGKIPLSEARHRLQNAWHPYHEALQTQLNTAHAMFGEAILVDCHSMPHEAVECVVRAGTRRPDVVLGDRFGSSASMEIVERIEAILAGAGLIVARNAPFAGAFVTQHYGRPSRRQHAVQIEIDRALYMHEAQILPRPDFDAFRDVITRVVAEITEIGKTEMPLAAE</sequence>
<name>A0A0A0EGX6_9RHOB</name>
<dbReference type="InterPro" id="IPR007709">
    <property type="entry name" value="N-FG_amidohydro"/>
</dbReference>
<keyword evidence="2" id="KW-1185">Reference proteome</keyword>
<dbReference type="SUPFAM" id="SSF53187">
    <property type="entry name" value="Zn-dependent exopeptidases"/>
    <property type="match status" value="1"/>
</dbReference>
<dbReference type="EMBL" id="AQQX01000002">
    <property type="protein sequence ID" value="KGM49654.1"/>
    <property type="molecule type" value="Genomic_DNA"/>
</dbReference>
<gene>
    <name evidence="1" type="ORF">ATO9_06460</name>
</gene>
<proteinExistence type="predicted"/>
<protein>
    <submittedName>
        <fullName evidence="1">N-formylglutamate amidohydrolase</fullName>
    </submittedName>
</protein>
<dbReference type="AlphaFoldDB" id="A0A0A0EGX6"/>
<dbReference type="STRING" id="1461694.ATO9_06460"/>
<reference evidence="1 2" key="1">
    <citation type="journal article" date="2015" name="Antonie Van Leeuwenhoek">
        <title>Pseudooceanicola atlanticus gen. nov. sp. nov., isolated from surface seawater of the Atlantic Ocean and reclassification of Oceanicola batsensis, Oceanicola marinus, Oceanicola nitratireducens, Oceanicola nanhaiensis, Oceanicola antarcticus and Oceanicola flagellatus, as Pseudooceanicola batsensis comb. nov., Pseudooceanicola marinus comb. nov., Pseudooceanicola nitratireducens comb. nov., Pseudooceanicola nanhaiensis comb. nov., Pseudooceanicola antarcticus comb. nov., and Pseudooceanicola flagellatus comb. nov.</title>
        <authorList>
            <person name="Lai Q."/>
            <person name="Li G."/>
            <person name="Liu X."/>
            <person name="Du Y."/>
            <person name="Sun F."/>
            <person name="Shao Z."/>
        </authorList>
    </citation>
    <scope>NUCLEOTIDE SEQUENCE [LARGE SCALE GENOMIC DNA]</scope>
    <source>
        <strain evidence="1 2">22II-s11g</strain>
    </source>
</reference>
<organism evidence="1 2">
    <name type="scientific">Pseudooceanicola atlanticus</name>
    <dbReference type="NCBI Taxonomy" id="1461694"/>
    <lineage>
        <taxon>Bacteria</taxon>
        <taxon>Pseudomonadati</taxon>
        <taxon>Pseudomonadota</taxon>
        <taxon>Alphaproteobacteria</taxon>
        <taxon>Rhodobacterales</taxon>
        <taxon>Paracoccaceae</taxon>
        <taxon>Pseudooceanicola</taxon>
    </lineage>
</organism>
<dbReference type="Pfam" id="PF05013">
    <property type="entry name" value="FGase"/>
    <property type="match status" value="1"/>
</dbReference>
<accession>A0A0A0EGX6</accession>
<dbReference type="GO" id="GO:0016787">
    <property type="term" value="F:hydrolase activity"/>
    <property type="evidence" value="ECO:0007669"/>
    <property type="project" value="UniProtKB-KW"/>
</dbReference>
<evidence type="ECO:0000313" key="2">
    <source>
        <dbReference type="Proteomes" id="UP000030004"/>
    </source>
</evidence>
<dbReference type="Gene3D" id="3.40.630.40">
    <property type="entry name" value="Zn-dependent exopeptidases"/>
    <property type="match status" value="1"/>
</dbReference>
<dbReference type="eggNOG" id="COG3741">
    <property type="taxonomic scope" value="Bacteria"/>
</dbReference>
<evidence type="ECO:0000313" key="1">
    <source>
        <dbReference type="EMBL" id="KGM49654.1"/>
    </source>
</evidence>